<evidence type="ECO:0000256" key="1">
    <source>
        <dbReference type="SAM" id="Phobius"/>
    </source>
</evidence>
<keyword evidence="1" id="KW-0472">Membrane</keyword>
<evidence type="ECO:0000313" key="3">
    <source>
        <dbReference type="Proteomes" id="UP000186336"/>
    </source>
</evidence>
<dbReference type="OrthoDB" id="7723622at2"/>
<keyword evidence="3" id="KW-1185">Reference proteome</keyword>
<evidence type="ECO:0000313" key="2">
    <source>
        <dbReference type="EMBL" id="APX12304.1"/>
    </source>
</evidence>
<sequence length="155" mass="18040">MTSPTFLPGEVLLHSWTISKRSYLVRVCAIAGIWVFIGLLGDFGKALWLILLGVPASAVIVLFNMWVFGELDVWRRHRNTQWYLTNEAIHISANEDFAPEIPLDEIKRINRWPFWSLVVRFENGTAMTLPIPQSPRDLRRRILHARDEYIARLRS</sequence>
<gene>
    <name evidence="2" type="ORF">BWR18_11920</name>
</gene>
<dbReference type="STRING" id="299262.BWR18_11920"/>
<proteinExistence type="predicted"/>
<organism evidence="2 3">
    <name type="scientific">Tateyamaria omphalii</name>
    <dbReference type="NCBI Taxonomy" id="299262"/>
    <lineage>
        <taxon>Bacteria</taxon>
        <taxon>Pseudomonadati</taxon>
        <taxon>Pseudomonadota</taxon>
        <taxon>Alphaproteobacteria</taxon>
        <taxon>Rhodobacterales</taxon>
        <taxon>Roseobacteraceae</taxon>
        <taxon>Tateyamaria</taxon>
    </lineage>
</organism>
<protein>
    <submittedName>
        <fullName evidence="2">Uncharacterized protein</fullName>
    </submittedName>
</protein>
<dbReference type="Proteomes" id="UP000186336">
    <property type="component" value="Chromosome"/>
</dbReference>
<keyword evidence="1" id="KW-1133">Transmembrane helix</keyword>
<name>A0A1P8MW64_9RHOB</name>
<keyword evidence="1" id="KW-0812">Transmembrane</keyword>
<feature type="transmembrane region" description="Helical" evidence="1">
    <location>
        <begin position="46"/>
        <end position="68"/>
    </location>
</feature>
<dbReference type="AlphaFoldDB" id="A0A1P8MW64"/>
<dbReference type="RefSeq" id="WP_076628503.1">
    <property type="nucleotide sequence ID" value="NZ_CP019312.1"/>
</dbReference>
<accession>A0A1P8MW64</accession>
<dbReference type="EMBL" id="CP019312">
    <property type="protein sequence ID" value="APX12304.1"/>
    <property type="molecule type" value="Genomic_DNA"/>
</dbReference>
<feature type="transmembrane region" description="Helical" evidence="1">
    <location>
        <begin position="23"/>
        <end position="40"/>
    </location>
</feature>
<reference evidence="2 3" key="1">
    <citation type="submission" date="2017-01" db="EMBL/GenBank/DDBJ databases">
        <title>Complete genome of Tateyamaria omphalii DOK1-4 isolated from seawater in Dokdo.</title>
        <authorList>
            <person name="Kim J.H."/>
            <person name="Chi W.-J."/>
        </authorList>
    </citation>
    <scope>NUCLEOTIDE SEQUENCE [LARGE SCALE GENOMIC DNA]</scope>
    <source>
        <strain evidence="2 3">DOK1-4</strain>
    </source>
</reference>
<dbReference type="KEGG" id="tom:BWR18_11920"/>